<dbReference type="SUPFAM" id="SSF53474">
    <property type="entry name" value="alpha/beta-Hydrolases"/>
    <property type="match status" value="1"/>
</dbReference>
<dbReference type="Gene3D" id="3.40.50.1820">
    <property type="entry name" value="alpha/beta hydrolase"/>
    <property type="match status" value="1"/>
</dbReference>
<dbReference type="InterPro" id="IPR051049">
    <property type="entry name" value="Dienelactone_hydrolase-like"/>
</dbReference>
<dbReference type="InterPro" id="IPR002925">
    <property type="entry name" value="Dienelactn_hydro"/>
</dbReference>
<accession>D1C5N2</accession>
<dbReference type="OrthoDB" id="9771666at2"/>
<reference evidence="2 3" key="2">
    <citation type="journal article" date="2010" name="Stand. Genomic Sci.">
        <title>Complete genome sequence of Desulfohalobium retbaense type strain (HR(100)).</title>
        <authorList>
            <person name="Spring S."/>
            <person name="Nolan M."/>
            <person name="Lapidus A."/>
            <person name="Glavina Del Rio T."/>
            <person name="Copeland A."/>
            <person name="Tice H."/>
            <person name="Cheng J.F."/>
            <person name="Lucas S."/>
            <person name="Land M."/>
            <person name="Chen F."/>
            <person name="Bruce D."/>
            <person name="Goodwin L."/>
            <person name="Pitluck S."/>
            <person name="Ivanova N."/>
            <person name="Mavromatis K."/>
            <person name="Mikhailova N."/>
            <person name="Pati A."/>
            <person name="Chen A."/>
            <person name="Palaniappan K."/>
            <person name="Hauser L."/>
            <person name="Chang Y.J."/>
            <person name="Jeffries C.D."/>
            <person name="Munk C."/>
            <person name="Kiss H."/>
            <person name="Chain P."/>
            <person name="Han C."/>
            <person name="Brettin T."/>
            <person name="Detter J.C."/>
            <person name="Schuler E."/>
            <person name="Goker M."/>
            <person name="Rohde M."/>
            <person name="Bristow J."/>
            <person name="Eisen J.A."/>
            <person name="Markowitz V."/>
            <person name="Hugenholtz P."/>
            <person name="Kyrpides N.C."/>
            <person name="Klenk H.P."/>
        </authorList>
    </citation>
    <scope>NUCLEOTIDE SEQUENCE [LARGE SCALE GENOMIC DNA]</scope>
    <source>
        <strain evidence="3">ATCC 49802 / DSM 20745 / S 6022</strain>
    </source>
</reference>
<dbReference type="eggNOG" id="COG0412">
    <property type="taxonomic scope" value="Bacteria"/>
</dbReference>
<sequence length="224" mass="23509">MGEWLNNGPGGNRTYLAVPPSGTGPGVLVLHAWWGLTPSFADACDRLAANGFVALAPSLYPDGATTASIGEAEALAGALFDALEETDAVVLAAAEGLQQLPATTGDQMGVIGFSSGGFWALRLSQARPDAVSAVVTVYSTGEADFRQARAAYLGHFAERDDFEPPEAVQALEGAIRSAGREVTFHVYPGTGHWFAEPDRPDAYDADAAALVWERTLAFLKARLA</sequence>
<dbReference type="Proteomes" id="UP000002027">
    <property type="component" value="Chromosome 1"/>
</dbReference>
<protein>
    <submittedName>
        <fullName evidence="2">Dienelactone hydrolase</fullName>
    </submittedName>
</protein>
<dbReference type="GO" id="GO:0016787">
    <property type="term" value="F:hydrolase activity"/>
    <property type="evidence" value="ECO:0007669"/>
    <property type="project" value="UniProtKB-KW"/>
</dbReference>
<dbReference type="EMBL" id="CP001823">
    <property type="protein sequence ID" value="ACZ37548.1"/>
    <property type="molecule type" value="Genomic_DNA"/>
</dbReference>
<gene>
    <name evidence="2" type="ordered locus">Sthe_0109</name>
</gene>
<dbReference type="PANTHER" id="PTHR46623">
    <property type="entry name" value="CARBOXYMETHYLENEBUTENOLIDASE-RELATED"/>
    <property type="match status" value="1"/>
</dbReference>
<keyword evidence="2" id="KW-0378">Hydrolase</keyword>
<organism evidence="2 3">
    <name type="scientific">Sphaerobacter thermophilus (strain ATCC 49802 / DSM 20745 / KCCM 41009 / NCIMB 13125 / S 6022)</name>
    <dbReference type="NCBI Taxonomy" id="479434"/>
    <lineage>
        <taxon>Bacteria</taxon>
        <taxon>Pseudomonadati</taxon>
        <taxon>Thermomicrobiota</taxon>
        <taxon>Thermomicrobia</taxon>
        <taxon>Sphaerobacterales</taxon>
        <taxon>Sphaerobacterineae</taxon>
        <taxon>Sphaerobacteraceae</taxon>
        <taxon>Sphaerobacter</taxon>
    </lineage>
</organism>
<name>D1C5N2_SPHTD</name>
<evidence type="ECO:0000313" key="2">
    <source>
        <dbReference type="EMBL" id="ACZ37548.1"/>
    </source>
</evidence>
<dbReference type="RefSeq" id="WP_012870597.1">
    <property type="nucleotide sequence ID" value="NC_013523.1"/>
</dbReference>
<dbReference type="STRING" id="479434.Sthe_0109"/>
<dbReference type="Pfam" id="PF01738">
    <property type="entry name" value="DLH"/>
    <property type="match status" value="1"/>
</dbReference>
<evidence type="ECO:0000313" key="3">
    <source>
        <dbReference type="Proteomes" id="UP000002027"/>
    </source>
</evidence>
<dbReference type="InParanoid" id="D1C5N2"/>
<proteinExistence type="predicted"/>
<dbReference type="HOGENOM" id="CLU_054590_7_2_0"/>
<evidence type="ECO:0000259" key="1">
    <source>
        <dbReference type="Pfam" id="PF01738"/>
    </source>
</evidence>
<dbReference type="InterPro" id="IPR029058">
    <property type="entry name" value="AB_hydrolase_fold"/>
</dbReference>
<dbReference type="KEGG" id="sti:Sthe_0109"/>
<reference evidence="3" key="1">
    <citation type="submission" date="2009-11" db="EMBL/GenBank/DDBJ databases">
        <title>The complete chromosome 1 of Sphaerobacter thermophilus DSM 20745.</title>
        <authorList>
            <person name="Lucas S."/>
            <person name="Copeland A."/>
            <person name="Lapidus A."/>
            <person name="Glavina del Rio T."/>
            <person name="Dalin E."/>
            <person name="Tice H."/>
            <person name="Bruce D."/>
            <person name="Goodwin L."/>
            <person name="Pitluck S."/>
            <person name="Kyrpides N."/>
            <person name="Mavromatis K."/>
            <person name="Ivanova N."/>
            <person name="Mikhailova N."/>
            <person name="LaButti K.M."/>
            <person name="Clum A."/>
            <person name="Sun H.I."/>
            <person name="Brettin T."/>
            <person name="Detter J.C."/>
            <person name="Han C."/>
            <person name="Larimer F."/>
            <person name="Land M."/>
            <person name="Hauser L."/>
            <person name="Markowitz V."/>
            <person name="Cheng J.F."/>
            <person name="Hugenholtz P."/>
            <person name="Woyke T."/>
            <person name="Wu D."/>
            <person name="Steenblock K."/>
            <person name="Schneider S."/>
            <person name="Pukall R."/>
            <person name="Goeker M."/>
            <person name="Klenk H.P."/>
            <person name="Eisen J.A."/>
        </authorList>
    </citation>
    <scope>NUCLEOTIDE SEQUENCE [LARGE SCALE GENOMIC DNA]</scope>
    <source>
        <strain evidence="3">ATCC 49802 / DSM 20745 / S 6022</strain>
    </source>
</reference>
<keyword evidence="3" id="KW-1185">Reference proteome</keyword>
<dbReference type="PANTHER" id="PTHR46623:SF6">
    <property type="entry name" value="ALPHA_BETA-HYDROLASES SUPERFAMILY PROTEIN"/>
    <property type="match status" value="1"/>
</dbReference>
<feature type="domain" description="Dienelactone hydrolase" evidence="1">
    <location>
        <begin position="13"/>
        <end position="221"/>
    </location>
</feature>
<dbReference type="AlphaFoldDB" id="D1C5N2"/>